<proteinExistence type="predicted"/>
<dbReference type="GO" id="GO:0043022">
    <property type="term" value="F:ribosome binding"/>
    <property type="evidence" value="ECO:0007669"/>
    <property type="project" value="InterPro"/>
</dbReference>
<dbReference type="OMA" id="PRYYDRI"/>
<dbReference type="PANTHER" id="PTHR28250">
    <property type="entry name" value="CYTOCHROME B PRE-MRNA-PROCESSING PROTEIN 6"/>
    <property type="match status" value="1"/>
</dbReference>
<protein>
    <recommendedName>
        <fullName evidence="3">Cytochrome B pre-mRNA-processing protein 6</fullName>
    </recommendedName>
</protein>
<dbReference type="Pfam" id="PF20180">
    <property type="entry name" value="UQCC2_CBP6"/>
    <property type="match status" value="1"/>
</dbReference>
<dbReference type="HOGENOM" id="CLU_149479_0_0_1"/>
<name>M3J545_CANMX</name>
<sequence length="110" mass="12874">MSTKSIAQKNILALLKTLPEEKLKHYASFKDMQIKRFEERANEMSKEDLTLQYTALKNLCNDKYKNYYELDDKLLKPKGNPNYYDRIMAAVNGQNQETMLSTIRTVVFGK</sequence>
<dbReference type="AlphaFoldDB" id="M3J545"/>
<gene>
    <name evidence="1" type="ORF">G210_2575</name>
</gene>
<dbReference type="InterPro" id="IPR037653">
    <property type="entry name" value="Cbp6"/>
</dbReference>
<dbReference type="GO" id="GO:0034551">
    <property type="term" value="P:mitochondrial respiratory chain complex III assembly"/>
    <property type="evidence" value="ECO:0007669"/>
    <property type="project" value="TreeGrafter"/>
</dbReference>
<evidence type="ECO:0000313" key="2">
    <source>
        <dbReference type="Proteomes" id="UP000011777"/>
    </source>
</evidence>
<dbReference type="PANTHER" id="PTHR28250:SF1">
    <property type="entry name" value="CYTOCHROME B PRE-MRNA-PROCESSING PROTEIN 6"/>
    <property type="match status" value="1"/>
</dbReference>
<comment type="caution">
    <text evidence="1">The sequence shown here is derived from an EMBL/GenBank/DDBJ whole genome shotgun (WGS) entry which is preliminary data.</text>
</comment>
<organism evidence="1 2">
    <name type="scientific">Candida maltosa (strain Xu316)</name>
    <name type="common">Yeast</name>
    <dbReference type="NCBI Taxonomy" id="1245528"/>
    <lineage>
        <taxon>Eukaryota</taxon>
        <taxon>Fungi</taxon>
        <taxon>Dikarya</taxon>
        <taxon>Ascomycota</taxon>
        <taxon>Saccharomycotina</taxon>
        <taxon>Pichiomycetes</taxon>
        <taxon>Debaryomycetaceae</taxon>
        <taxon>Candida/Lodderomyces clade</taxon>
        <taxon>Candida</taxon>
    </lineage>
</organism>
<dbReference type="Proteomes" id="UP000011777">
    <property type="component" value="Unassembled WGS sequence"/>
</dbReference>
<reference evidence="1 2" key="1">
    <citation type="submission" date="2013-02" db="EMBL/GenBank/DDBJ databases">
        <title>Genome sequence of Candida maltosa Xu316, a potential industrial strain for xylitol and ethanol production.</title>
        <authorList>
            <person name="Yu J."/>
            <person name="Wang Q."/>
            <person name="Geng X."/>
            <person name="Bao W."/>
            <person name="He P."/>
            <person name="Cai J."/>
        </authorList>
    </citation>
    <scope>NUCLEOTIDE SEQUENCE [LARGE SCALE GENOMIC DNA]</scope>
    <source>
        <strain evidence="2">Xu316</strain>
    </source>
</reference>
<dbReference type="EMBL" id="AOGT01001706">
    <property type="protein sequence ID" value="EMG47143.1"/>
    <property type="molecule type" value="Genomic_DNA"/>
</dbReference>
<keyword evidence="2" id="KW-1185">Reference proteome</keyword>
<evidence type="ECO:0000313" key="1">
    <source>
        <dbReference type="EMBL" id="EMG47143.1"/>
    </source>
</evidence>
<dbReference type="OrthoDB" id="2107880at2759"/>
<dbReference type="GO" id="GO:0061671">
    <property type="term" value="C:Cbp3p-Cbp6 complex"/>
    <property type="evidence" value="ECO:0007669"/>
    <property type="project" value="InterPro"/>
</dbReference>
<dbReference type="eggNOG" id="ENOG502SAQZ">
    <property type="taxonomic scope" value="Eukaryota"/>
</dbReference>
<evidence type="ECO:0008006" key="3">
    <source>
        <dbReference type="Google" id="ProtNLM"/>
    </source>
</evidence>
<accession>M3J545</accession>